<keyword evidence="11" id="KW-1185">Reference proteome</keyword>
<comment type="similarity">
    <text evidence="2 6">Belongs to the class-A beta-lactamase family.</text>
</comment>
<protein>
    <recommendedName>
        <fullName evidence="3 6">Beta-lactamase</fullName>
        <ecNumber evidence="3 6">3.5.2.6</ecNumber>
    </recommendedName>
</protein>
<evidence type="ECO:0000313" key="11">
    <source>
        <dbReference type="Proteomes" id="UP000305730"/>
    </source>
</evidence>
<dbReference type="AlphaFoldDB" id="A0A5S3XLG9"/>
<dbReference type="PANTHER" id="PTHR35333">
    <property type="entry name" value="BETA-LACTAMASE"/>
    <property type="match status" value="1"/>
</dbReference>
<keyword evidence="7" id="KW-0732">Signal</keyword>
<dbReference type="Gene3D" id="3.40.710.10">
    <property type="entry name" value="DD-peptidase/beta-lactamase superfamily"/>
    <property type="match status" value="1"/>
</dbReference>
<accession>A0A5S3XLG9</accession>
<dbReference type="Pfam" id="PF13354">
    <property type="entry name" value="Beta-lactamase2"/>
    <property type="match status" value="1"/>
</dbReference>
<evidence type="ECO:0000256" key="2">
    <source>
        <dbReference type="ARBA" id="ARBA00009009"/>
    </source>
</evidence>
<name>A0A5S3XLG9_9GAMM</name>
<evidence type="ECO:0000313" key="12">
    <source>
        <dbReference type="Proteomes" id="UP000307706"/>
    </source>
</evidence>
<keyword evidence="5 6" id="KW-0046">Antibiotic resistance</keyword>
<reference evidence="10" key="3">
    <citation type="submission" date="2019-09" db="EMBL/GenBank/DDBJ databases">
        <title>Co-occurence of chitin degradation, pigmentation and bioactivity in marine Pseudoalteromonas.</title>
        <authorList>
            <person name="Sonnenschein E.C."/>
            <person name="Bech P.K."/>
        </authorList>
    </citation>
    <scope>NUCLEOTIDE SEQUENCE</scope>
    <source>
        <strain evidence="10">S2231</strain>
        <strain evidence="11">S2233</strain>
    </source>
</reference>
<feature type="signal peptide" evidence="7">
    <location>
        <begin position="1"/>
        <end position="31"/>
    </location>
</feature>
<dbReference type="EC" id="3.5.2.6" evidence="3 6"/>
<dbReference type="InterPro" id="IPR012338">
    <property type="entry name" value="Beta-lactam/transpept-like"/>
</dbReference>
<dbReference type="PANTHER" id="PTHR35333:SF3">
    <property type="entry name" value="BETA-LACTAMASE-TYPE TRANSPEPTIDASE FOLD CONTAINING PROTEIN"/>
    <property type="match status" value="1"/>
</dbReference>
<dbReference type="SUPFAM" id="SSF56601">
    <property type="entry name" value="beta-lactamase/transpeptidase-like"/>
    <property type="match status" value="1"/>
</dbReference>
<dbReference type="Proteomes" id="UP000307706">
    <property type="component" value="Unassembled WGS sequence"/>
</dbReference>
<comment type="caution">
    <text evidence="10">The sequence shown here is derived from an EMBL/GenBank/DDBJ whole genome shotgun (WGS) entry which is preliminary data.</text>
</comment>
<dbReference type="GO" id="GO:0030655">
    <property type="term" value="P:beta-lactam antibiotic catabolic process"/>
    <property type="evidence" value="ECO:0007669"/>
    <property type="project" value="InterPro"/>
</dbReference>
<evidence type="ECO:0000256" key="1">
    <source>
        <dbReference type="ARBA" id="ARBA00001526"/>
    </source>
</evidence>
<evidence type="ECO:0000256" key="3">
    <source>
        <dbReference type="ARBA" id="ARBA00012865"/>
    </source>
</evidence>
<dbReference type="InterPro" id="IPR000871">
    <property type="entry name" value="Beta-lactam_class-A"/>
</dbReference>
<keyword evidence="4 6" id="KW-0378">Hydrolase</keyword>
<evidence type="ECO:0000256" key="7">
    <source>
        <dbReference type="SAM" id="SignalP"/>
    </source>
</evidence>
<comment type="catalytic activity">
    <reaction evidence="1 6">
        <text>a beta-lactam + H2O = a substituted beta-amino acid</text>
        <dbReference type="Rhea" id="RHEA:20401"/>
        <dbReference type="ChEBI" id="CHEBI:15377"/>
        <dbReference type="ChEBI" id="CHEBI:35627"/>
        <dbReference type="ChEBI" id="CHEBI:140347"/>
        <dbReference type="EC" id="3.5.2.6"/>
    </reaction>
</comment>
<feature type="domain" description="Beta-lactamase class A catalytic" evidence="8">
    <location>
        <begin position="50"/>
        <end position="266"/>
    </location>
</feature>
<gene>
    <name evidence="10" type="ORF">CWB96_15465</name>
    <name evidence="9" type="ORF">CWB97_15815</name>
</gene>
<dbReference type="GO" id="GO:0008800">
    <property type="term" value="F:beta-lactamase activity"/>
    <property type="evidence" value="ECO:0007669"/>
    <property type="project" value="UniProtKB-UniRule"/>
</dbReference>
<reference evidence="12" key="2">
    <citation type="submission" date="2019-06" db="EMBL/GenBank/DDBJ databases">
        <title>Co-occurence of chitin degradation, pigmentation and bioactivity in marine Pseudoalteromonas.</title>
        <authorList>
            <person name="Sonnenschein E.C."/>
            <person name="Bech P.K."/>
        </authorList>
    </citation>
    <scope>NUCLEOTIDE SEQUENCE [LARGE SCALE GENOMIC DNA]</scope>
    <source>
        <strain evidence="12">S2231</strain>
        <strain evidence="9">S2233</strain>
    </source>
</reference>
<dbReference type="InterPro" id="IPR045155">
    <property type="entry name" value="Beta-lactam_cat"/>
</dbReference>
<sequence length="294" mass="32510">MKFNFKSYLFKYCSLILVLVANFSFVSSVNANNISKKIEEIESQLDARIGVSIYDVTGNKLWNYNGDTRFPLMSTFKTLACAKLLVDVEEGLQSFNTSSVITKSSLVKWSPVTKKHVGKQFTLKQACSAAMIMSDNTATNIVLAGIKGPKELTHFMRSIGDNVTRLDRVEPFLNEALDGDKRDTTTPTAMVKSLHTLLFGDVLSQDSKVQLKQWMIDNKVTGSLFRSVLPEGWSIADRSGAGGYGSRGITAVVWSDKRSPLIISIYLTQTDASFALRNKAIASIGKEIFTVYSK</sequence>
<reference evidence="11 12" key="1">
    <citation type="submission" date="2017-12" db="EMBL/GenBank/DDBJ databases">
        <authorList>
            <person name="Paulsen S."/>
            <person name="Gram L.K."/>
        </authorList>
    </citation>
    <scope>NUCLEOTIDE SEQUENCE [LARGE SCALE GENOMIC DNA]</scope>
    <source>
        <strain evidence="10 12">S2231</strain>
        <strain evidence="9 11">S2233</strain>
    </source>
</reference>
<dbReference type="Proteomes" id="UP000305730">
    <property type="component" value="Unassembled WGS sequence"/>
</dbReference>
<evidence type="ECO:0000256" key="5">
    <source>
        <dbReference type="ARBA" id="ARBA00023251"/>
    </source>
</evidence>
<dbReference type="EMBL" id="PNCL01000087">
    <property type="protein sequence ID" value="TMP56241.1"/>
    <property type="molecule type" value="Genomic_DNA"/>
</dbReference>
<dbReference type="RefSeq" id="WP_138597734.1">
    <property type="nucleotide sequence ID" value="NZ_PNCK01000062.1"/>
</dbReference>
<feature type="chain" id="PRO_5024318541" description="Beta-lactamase" evidence="7">
    <location>
        <begin position="32"/>
        <end position="294"/>
    </location>
</feature>
<dbReference type="PROSITE" id="PS00146">
    <property type="entry name" value="BETA_LACTAMASE_A"/>
    <property type="match status" value="1"/>
</dbReference>
<evidence type="ECO:0000313" key="10">
    <source>
        <dbReference type="EMBL" id="TMP56241.1"/>
    </source>
</evidence>
<evidence type="ECO:0000256" key="6">
    <source>
        <dbReference type="RuleBase" id="RU361140"/>
    </source>
</evidence>
<evidence type="ECO:0000256" key="4">
    <source>
        <dbReference type="ARBA" id="ARBA00022801"/>
    </source>
</evidence>
<dbReference type="PRINTS" id="PR00118">
    <property type="entry name" value="BLACTAMASEA"/>
</dbReference>
<proteinExistence type="inferred from homology"/>
<dbReference type="InterPro" id="IPR023650">
    <property type="entry name" value="Beta-lactam_class-A_AS"/>
</dbReference>
<organism evidence="10 12">
    <name type="scientific">Pseudoalteromonas citrea</name>
    <dbReference type="NCBI Taxonomy" id="43655"/>
    <lineage>
        <taxon>Bacteria</taxon>
        <taxon>Pseudomonadati</taxon>
        <taxon>Pseudomonadota</taxon>
        <taxon>Gammaproteobacteria</taxon>
        <taxon>Alteromonadales</taxon>
        <taxon>Pseudoalteromonadaceae</taxon>
        <taxon>Pseudoalteromonas</taxon>
    </lineage>
</organism>
<dbReference type="GO" id="GO:0046677">
    <property type="term" value="P:response to antibiotic"/>
    <property type="evidence" value="ECO:0007669"/>
    <property type="project" value="UniProtKB-UniRule"/>
</dbReference>
<evidence type="ECO:0000259" key="8">
    <source>
        <dbReference type="Pfam" id="PF13354"/>
    </source>
</evidence>
<dbReference type="NCBIfam" id="NF033103">
    <property type="entry name" value="bla_class_A"/>
    <property type="match status" value="1"/>
</dbReference>
<evidence type="ECO:0000313" key="9">
    <source>
        <dbReference type="EMBL" id="TMP41138.1"/>
    </source>
</evidence>
<dbReference type="OrthoDB" id="9784149at2"/>
<dbReference type="EMBL" id="PNCK01000062">
    <property type="protein sequence ID" value="TMP41138.1"/>
    <property type="molecule type" value="Genomic_DNA"/>
</dbReference>